<reference evidence="6 7" key="1">
    <citation type="journal article" date="2015" name="PLoS Negl. Trop. Dis.">
        <title>Haemophilus ducreyi Cutaneous Ulcer Strains Are Nearly Identical to Class I Genital Ulcer Strains.</title>
        <authorList>
            <person name="Gangaiah D."/>
            <person name="Webb K.M."/>
            <person name="Humphreys T.L."/>
            <person name="Fortney K.R."/>
            <person name="Toh E."/>
            <person name="Tai A."/>
            <person name="Katz S.S."/>
            <person name="Pillay A."/>
            <person name="Chen C.Y."/>
            <person name="Roberts S.A."/>
            <person name="Munson R.S.Jr."/>
            <person name="Spinola S.M."/>
        </authorList>
    </citation>
    <scope>NUCLEOTIDE SEQUENCE [LARGE SCALE GENOMIC DNA]</scope>
    <source>
        <strain evidence="7">CLU2</strain>
    </source>
</reference>
<name>A0AAC8UCI3_HAEDC</name>
<keyword evidence="4 5" id="KW-0472">Membrane</keyword>
<dbReference type="RefSeq" id="WP_010945104.1">
    <property type="nucleotide sequence ID" value="NZ_CP011218.1"/>
</dbReference>
<gene>
    <name evidence="6" type="ORF">RZ57_04830</name>
</gene>
<feature type="transmembrane region" description="Helical" evidence="5">
    <location>
        <begin position="5"/>
        <end position="23"/>
    </location>
</feature>
<dbReference type="InterPro" id="IPR052719">
    <property type="entry name" value="CvpA-like"/>
</dbReference>
<sequence length="170" mass="18939">MIDTIIISLIAFSILVSLWRGFISEVLSLSGWIAAFFVASTFYPYLSSYLNEIDSVYLQNSEYLRNGIAAAILFIITLILCGIVNALLSKIINTTGLSATDRVLGIAFGALRGILIVAAILFFIDTFTTSNQTELWQESQLIPHFDFIVKWFFEQLQANSSFLNSTTTTK</sequence>
<dbReference type="OMA" id="FTWVDWA"/>
<dbReference type="PANTHER" id="PTHR36926:SF1">
    <property type="entry name" value="COLICIN V PRODUCTION PROTEIN"/>
    <property type="match status" value="1"/>
</dbReference>
<keyword evidence="2 5" id="KW-0812">Transmembrane</keyword>
<organism evidence="6 7">
    <name type="scientific">Haemophilus ducreyi</name>
    <dbReference type="NCBI Taxonomy" id="730"/>
    <lineage>
        <taxon>Bacteria</taxon>
        <taxon>Pseudomonadati</taxon>
        <taxon>Pseudomonadota</taxon>
        <taxon>Gammaproteobacteria</taxon>
        <taxon>Pasteurellales</taxon>
        <taxon>Pasteurellaceae</taxon>
        <taxon>Haemophilus</taxon>
    </lineage>
</organism>
<dbReference type="Pfam" id="PF02674">
    <property type="entry name" value="Colicin_V"/>
    <property type="match status" value="1"/>
</dbReference>
<accession>A0AAC8UCI3</accession>
<keyword evidence="3 5" id="KW-1133">Transmembrane helix</keyword>
<feature type="transmembrane region" description="Helical" evidence="5">
    <location>
        <begin position="103"/>
        <end position="124"/>
    </location>
</feature>
<dbReference type="AlphaFoldDB" id="A0AAC8UCI3"/>
<evidence type="ECO:0000256" key="3">
    <source>
        <dbReference type="ARBA" id="ARBA00022989"/>
    </source>
</evidence>
<dbReference type="GO" id="GO:0016020">
    <property type="term" value="C:membrane"/>
    <property type="evidence" value="ECO:0007669"/>
    <property type="project" value="UniProtKB-SubCell"/>
</dbReference>
<evidence type="ECO:0000256" key="1">
    <source>
        <dbReference type="ARBA" id="ARBA00004141"/>
    </source>
</evidence>
<evidence type="ECO:0000313" key="7">
    <source>
        <dbReference type="Proteomes" id="UP000060132"/>
    </source>
</evidence>
<protein>
    <submittedName>
        <fullName evidence="6">Colicin V synthesis protein</fullName>
    </submittedName>
</protein>
<proteinExistence type="predicted"/>
<dbReference type="EMBL" id="CP011219">
    <property type="protein sequence ID" value="AKO32483.1"/>
    <property type="molecule type" value="Genomic_DNA"/>
</dbReference>
<dbReference type="PANTHER" id="PTHR36926">
    <property type="entry name" value="COLICIN V PRODUCTION PROTEIN"/>
    <property type="match status" value="1"/>
</dbReference>
<dbReference type="Proteomes" id="UP000060132">
    <property type="component" value="Chromosome"/>
</dbReference>
<evidence type="ECO:0000313" key="6">
    <source>
        <dbReference type="EMBL" id="AKO32483.1"/>
    </source>
</evidence>
<evidence type="ECO:0000256" key="2">
    <source>
        <dbReference type="ARBA" id="ARBA00022692"/>
    </source>
</evidence>
<feature type="transmembrane region" description="Helical" evidence="5">
    <location>
        <begin position="67"/>
        <end position="88"/>
    </location>
</feature>
<dbReference type="GO" id="GO:0009403">
    <property type="term" value="P:toxin biosynthetic process"/>
    <property type="evidence" value="ECO:0007669"/>
    <property type="project" value="InterPro"/>
</dbReference>
<dbReference type="InterPro" id="IPR003825">
    <property type="entry name" value="Colicin-V_CvpA"/>
</dbReference>
<feature type="transmembrane region" description="Helical" evidence="5">
    <location>
        <begin position="29"/>
        <end position="46"/>
    </location>
</feature>
<evidence type="ECO:0000256" key="5">
    <source>
        <dbReference type="SAM" id="Phobius"/>
    </source>
</evidence>
<evidence type="ECO:0000256" key="4">
    <source>
        <dbReference type="ARBA" id="ARBA00023136"/>
    </source>
</evidence>
<comment type="subcellular location">
    <subcellularLocation>
        <location evidence="1">Membrane</location>
        <topology evidence="1">Multi-pass membrane protein</topology>
    </subcellularLocation>
</comment>